<dbReference type="Pfam" id="PF01184">
    <property type="entry name" value="Gpr1_Fun34_YaaH"/>
    <property type="match status" value="1"/>
</dbReference>
<evidence type="ECO:0000256" key="6">
    <source>
        <dbReference type="SAM" id="Phobius"/>
    </source>
</evidence>
<dbReference type="PANTHER" id="PTHR31123:SF1">
    <property type="entry name" value="ACCUMULATION OF DYADS PROTEIN 2-RELATED"/>
    <property type="match status" value="1"/>
</dbReference>
<evidence type="ECO:0000313" key="8">
    <source>
        <dbReference type="Proteomes" id="UP001362999"/>
    </source>
</evidence>
<keyword evidence="4 6" id="KW-1133">Transmembrane helix</keyword>
<dbReference type="InterPro" id="IPR000791">
    <property type="entry name" value="Gpr1/Fun34/SatP-like"/>
</dbReference>
<evidence type="ECO:0000313" key="7">
    <source>
        <dbReference type="EMBL" id="KAK7021212.1"/>
    </source>
</evidence>
<evidence type="ECO:0000256" key="5">
    <source>
        <dbReference type="ARBA" id="ARBA00023136"/>
    </source>
</evidence>
<dbReference type="Proteomes" id="UP001362999">
    <property type="component" value="Unassembled WGS sequence"/>
</dbReference>
<accession>A0AAW0B879</accession>
<keyword evidence="5 6" id="KW-0472">Membrane</keyword>
<organism evidence="7 8">
    <name type="scientific">Favolaschia claudopus</name>
    <dbReference type="NCBI Taxonomy" id="2862362"/>
    <lineage>
        <taxon>Eukaryota</taxon>
        <taxon>Fungi</taxon>
        <taxon>Dikarya</taxon>
        <taxon>Basidiomycota</taxon>
        <taxon>Agaricomycotina</taxon>
        <taxon>Agaricomycetes</taxon>
        <taxon>Agaricomycetidae</taxon>
        <taxon>Agaricales</taxon>
        <taxon>Marasmiineae</taxon>
        <taxon>Mycenaceae</taxon>
        <taxon>Favolaschia</taxon>
    </lineage>
</organism>
<feature type="transmembrane region" description="Helical" evidence="6">
    <location>
        <begin position="143"/>
        <end position="163"/>
    </location>
</feature>
<gene>
    <name evidence="7" type="ORF">R3P38DRAFT_2965618</name>
</gene>
<protein>
    <submittedName>
        <fullName evidence="7">GPR1/FUN34/yaaH family-domain-containing protein</fullName>
    </submittedName>
</protein>
<comment type="caution">
    <text evidence="7">The sequence shown here is derived from an EMBL/GenBank/DDBJ whole genome shotgun (WGS) entry which is preliminary data.</text>
</comment>
<evidence type="ECO:0000256" key="1">
    <source>
        <dbReference type="ARBA" id="ARBA00004141"/>
    </source>
</evidence>
<keyword evidence="8" id="KW-1185">Reference proteome</keyword>
<dbReference type="GO" id="GO:0015123">
    <property type="term" value="F:acetate transmembrane transporter activity"/>
    <property type="evidence" value="ECO:0007669"/>
    <property type="project" value="TreeGrafter"/>
</dbReference>
<feature type="transmembrane region" description="Helical" evidence="6">
    <location>
        <begin position="48"/>
        <end position="68"/>
    </location>
</feature>
<dbReference type="GO" id="GO:0005886">
    <property type="term" value="C:plasma membrane"/>
    <property type="evidence" value="ECO:0007669"/>
    <property type="project" value="TreeGrafter"/>
</dbReference>
<dbReference type="InterPro" id="IPR051633">
    <property type="entry name" value="AceTr"/>
</dbReference>
<dbReference type="EMBL" id="JAWWNJ010000039">
    <property type="protein sequence ID" value="KAK7021212.1"/>
    <property type="molecule type" value="Genomic_DNA"/>
</dbReference>
<evidence type="ECO:0000256" key="2">
    <source>
        <dbReference type="ARBA" id="ARBA00005587"/>
    </source>
</evidence>
<proteinExistence type="inferred from homology"/>
<dbReference type="AlphaFoldDB" id="A0AAW0B879"/>
<keyword evidence="3 6" id="KW-0812">Transmembrane</keyword>
<evidence type="ECO:0000256" key="3">
    <source>
        <dbReference type="ARBA" id="ARBA00022692"/>
    </source>
</evidence>
<feature type="transmembrane region" description="Helical" evidence="6">
    <location>
        <begin position="169"/>
        <end position="189"/>
    </location>
</feature>
<feature type="transmembrane region" description="Helical" evidence="6">
    <location>
        <begin position="80"/>
        <end position="101"/>
    </location>
</feature>
<feature type="transmembrane region" description="Helical" evidence="6">
    <location>
        <begin position="21"/>
        <end position="42"/>
    </location>
</feature>
<sequence length="207" mass="22080">MAYNGSVKRASQTSSIATASPLGILCFSSTTLIFSVVNMFLFGIRHPHIVVGMAIGAGGLVELLAGMWEFARGNAFGGTIVLASYSAFWLSFAAILIPGTGIAAGYEGNMEELFAALGVYLAPWCILTYIFMDISWRRGDKLYAAMFASLLCTYSLATAGKFVEFMTGIMMTAVGGGFGVITSIIGFYIGYKELLAADQVALHPKRD</sequence>
<comment type="similarity">
    <text evidence="2">Belongs to the acetate uptake transporter (AceTr) (TC 2.A.96) family.</text>
</comment>
<evidence type="ECO:0000256" key="4">
    <source>
        <dbReference type="ARBA" id="ARBA00022989"/>
    </source>
</evidence>
<dbReference type="PANTHER" id="PTHR31123">
    <property type="entry name" value="ACCUMULATION OF DYADS PROTEIN 2-RELATED"/>
    <property type="match status" value="1"/>
</dbReference>
<name>A0AAW0B879_9AGAR</name>
<dbReference type="NCBIfam" id="NF038013">
    <property type="entry name" value="AceTr_1"/>
    <property type="match status" value="1"/>
</dbReference>
<comment type="subcellular location">
    <subcellularLocation>
        <location evidence="1">Membrane</location>
        <topology evidence="1">Multi-pass membrane protein</topology>
    </subcellularLocation>
</comment>
<feature type="transmembrane region" description="Helical" evidence="6">
    <location>
        <begin position="113"/>
        <end position="131"/>
    </location>
</feature>
<reference evidence="7 8" key="1">
    <citation type="journal article" date="2024" name="J Genomics">
        <title>Draft genome sequencing and assembly of Favolaschia claudopus CIRM-BRFM 2984 isolated from oak limbs.</title>
        <authorList>
            <person name="Navarro D."/>
            <person name="Drula E."/>
            <person name="Chaduli D."/>
            <person name="Cazenave R."/>
            <person name="Ahrendt S."/>
            <person name="Wang J."/>
            <person name="Lipzen A."/>
            <person name="Daum C."/>
            <person name="Barry K."/>
            <person name="Grigoriev I.V."/>
            <person name="Favel A."/>
            <person name="Rosso M.N."/>
            <person name="Martin F."/>
        </authorList>
    </citation>
    <scope>NUCLEOTIDE SEQUENCE [LARGE SCALE GENOMIC DNA]</scope>
    <source>
        <strain evidence="7 8">CIRM-BRFM 2984</strain>
    </source>
</reference>